<accession>A0A0E9UA41</accession>
<proteinExistence type="predicted"/>
<name>A0A0E9UA41_ANGAN</name>
<reference evidence="1" key="1">
    <citation type="submission" date="2014-11" db="EMBL/GenBank/DDBJ databases">
        <authorList>
            <person name="Amaro Gonzalez C."/>
        </authorList>
    </citation>
    <scope>NUCLEOTIDE SEQUENCE</scope>
</reference>
<sequence>MSCIIFPCFLSSGMSFLVF</sequence>
<reference evidence="1" key="2">
    <citation type="journal article" date="2015" name="Fish Shellfish Immunol.">
        <title>Early steps in the European eel (Anguilla anguilla)-Vibrio vulnificus interaction in the gills: Role of the RtxA13 toxin.</title>
        <authorList>
            <person name="Callol A."/>
            <person name="Pajuelo D."/>
            <person name="Ebbesson L."/>
            <person name="Teles M."/>
            <person name="MacKenzie S."/>
            <person name="Amaro C."/>
        </authorList>
    </citation>
    <scope>NUCLEOTIDE SEQUENCE</scope>
</reference>
<evidence type="ECO:0000313" key="1">
    <source>
        <dbReference type="EMBL" id="JAH62739.1"/>
    </source>
</evidence>
<protein>
    <submittedName>
        <fullName evidence="1">Uncharacterized protein</fullName>
    </submittedName>
</protein>
<dbReference type="AlphaFoldDB" id="A0A0E9UA41"/>
<dbReference type="EMBL" id="GBXM01045838">
    <property type="protein sequence ID" value="JAH62739.1"/>
    <property type="molecule type" value="Transcribed_RNA"/>
</dbReference>
<organism evidence="1">
    <name type="scientific">Anguilla anguilla</name>
    <name type="common">European freshwater eel</name>
    <name type="synonym">Muraena anguilla</name>
    <dbReference type="NCBI Taxonomy" id="7936"/>
    <lineage>
        <taxon>Eukaryota</taxon>
        <taxon>Metazoa</taxon>
        <taxon>Chordata</taxon>
        <taxon>Craniata</taxon>
        <taxon>Vertebrata</taxon>
        <taxon>Euteleostomi</taxon>
        <taxon>Actinopterygii</taxon>
        <taxon>Neopterygii</taxon>
        <taxon>Teleostei</taxon>
        <taxon>Anguilliformes</taxon>
        <taxon>Anguillidae</taxon>
        <taxon>Anguilla</taxon>
    </lineage>
</organism>